<protein>
    <submittedName>
        <fullName evidence="8">BamA/TamA family outer membrane protein</fullName>
    </submittedName>
</protein>
<dbReference type="Gene3D" id="2.40.160.50">
    <property type="entry name" value="membrane protein fhac: a member of the omp85/tpsb transporter family"/>
    <property type="match status" value="1"/>
</dbReference>
<evidence type="ECO:0000256" key="3">
    <source>
        <dbReference type="ARBA" id="ARBA00022729"/>
    </source>
</evidence>
<dbReference type="Proteomes" id="UP001208649">
    <property type="component" value="Unassembled WGS sequence"/>
</dbReference>
<comment type="caution">
    <text evidence="8">The sequence shown here is derived from an EMBL/GenBank/DDBJ whole genome shotgun (WGS) entry which is preliminary data.</text>
</comment>
<reference evidence="9" key="1">
    <citation type="submission" date="2023-07" db="EMBL/GenBank/DDBJ databases">
        <title>Chryseobacterium sp. strain PBS4-4 Genome sequencing and assembly.</title>
        <authorList>
            <person name="Jung Y."/>
        </authorList>
    </citation>
    <scope>NUCLEOTIDE SEQUENCE [LARGE SCALE GENOMIC DNA]</scope>
    <source>
        <strain evidence="9">PBS4-4</strain>
    </source>
</reference>
<evidence type="ECO:0000256" key="5">
    <source>
        <dbReference type="ARBA" id="ARBA00023237"/>
    </source>
</evidence>
<keyword evidence="2" id="KW-0812">Transmembrane</keyword>
<dbReference type="Pfam" id="PF01103">
    <property type="entry name" value="Omp85"/>
    <property type="match status" value="1"/>
</dbReference>
<dbReference type="InterPro" id="IPR000184">
    <property type="entry name" value="Bac_surfAg_D15"/>
</dbReference>
<keyword evidence="3 6" id="KW-0732">Signal</keyword>
<dbReference type="PANTHER" id="PTHR12815">
    <property type="entry name" value="SORTING AND ASSEMBLY MACHINERY SAMM50 PROTEIN FAMILY MEMBER"/>
    <property type="match status" value="1"/>
</dbReference>
<evidence type="ECO:0000259" key="7">
    <source>
        <dbReference type="Pfam" id="PF01103"/>
    </source>
</evidence>
<keyword evidence="4" id="KW-0472">Membrane</keyword>
<dbReference type="EMBL" id="JAOTEM010000003">
    <property type="protein sequence ID" value="MCU7618155.1"/>
    <property type="molecule type" value="Genomic_DNA"/>
</dbReference>
<accession>A0ABT2WBZ5</accession>
<organism evidence="8 9">
    <name type="scientific">Chryseobacterium edaphi</name>
    <dbReference type="NCBI Taxonomy" id="2976532"/>
    <lineage>
        <taxon>Bacteria</taxon>
        <taxon>Pseudomonadati</taxon>
        <taxon>Bacteroidota</taxon>
        <taxon>Flavobacteriia</taxon>
        <taxon>Flavobacteriales</taxon>
        <taxon>Weeksellaceae</taxon>
        <taxon>Chryseobacterium group</taxon>
        <taxon>Chryseobacterium</taxon>
    </lineage>
</organism>
<evidence type="ECO:0000256" key="4">
    <source>
        <dbReference type="ARBA" id="ARBA00023136"/>
    </source>
</evidence>
<keyword evidence="5" id="KW-0998">Cell outer membrane</keyword>
<dbReference type="Gene3D" id="3.10.20.310">
    <property type="entry name" value="membrane protein fhac"/>
    <property type="match status" value="1"/>
</dbReference>
<sequence>MKSKFNIYCKYFLASGITAAAVSCSNTKFLKEGQMLYTGAEVKIENDTLPKKKKNELKAALEENLTPKPNSSFLGLRPKLYAYNVTKEPKKEKGLRYWLKYKFGEEPVLLGDVDREFNKDIIVNYSENKGYFNAKAKYDTVSKNKKARVIYTLNPGAQYLISNVNFVQDSSLVNREIQNLKEKTLLKAGNPFDLDVIKSERQRIDDGLKDKGFYYFNPDNIIVQADSTVSKDHKVEMIVKLKDNTPKLAREQFTIDKVVVFPNYNLRDAKKGLYKIPMNPDSLKGYEYNDIYVVDPKKKFKPRMFDRALYFDKGDIYNRKDHNLSLNRLISLGVFKFVKNEFVVSDSINHKFDAYYILTPRELQSLRLEALGRTNSANYAGSELNLNWTQRNFFRGAEQFKASVYGAFDVQIGGPADAENIFRAGANAQLSIPRIVAPFNFNSSSAFVPRTNIQIGYEFQNRTTLYTLNTFNASFGYQWKENVRKEHELKLIDVSLIDPANVTPKYEAKYPQNPYLERVVTPQLIFGPTYSYTYSTTMLPRKNTFYYKGMLDLAGNITGLVTGANVKEGKEKSIFGVPFSQYAKIENDLRFYHKFTEKTSFASRFIAGVALPYGNSEYIPFSRQFFVGGSNSIRAFRARTLGPGSYDPRPQQQNGGFVFDQAGDIKLELNAEYRANLYKFLNVAAFVDAGNIWLINDDLDENGVNTRPGGKFSKDFLSEVAVGAGVGLRLDFSILIMRLDLAMPLRVPYYEKSDRWVLDRINFGDSNWRKDNLILNIAIGYPF</sequence>
<keyword evidence="9" id="KW-1185">Reference proteome</keyword>
<dbReference type="PROSITE" id="PS51257">
    <property type="entry name" value="PROKAR_LIPOPROTEIN"/>
    <property type="match status" value="1"/>
</dbReference>
<feature type="domain" description="Bacterial surface antigen (D15)" evidence="7">
    <location>
        <begin position="580"/>
        <end position="755"/>
    </location>
</feature>
<evidence type="ECO:0000256" key="1">
    <source>
        <dbReference type="ARBA" id="ARBA00004370"/>
    </source>
</evidence>
<comment type="subcellular location">
    <subcellularLocation>
        <location evidence="1">Membrane</location>
    </subcellularLocation>
</comment>
<evidence type="ECO:0000256" key="6">
    <source>
        <dbReference type="SAM" id="SignalP"/>
    </source>
</evidence>
<proteinExistence type="predicted"/>
<evidence type="ECO:0000313" key="8">
    <source>
        <dbReference type="EMBL" id="MCU7618155.1"/>
    </source>
</evidence>
<feature type="signal peptide" evidence="6">
    <location>
        <begin position="1"/>
        <end position="20"/>
    </location>
</feature>
<evidence type="ECO:0000256" key="2">
    <source>
        <dbReference type="ARBA" id="ARBA00022692"/>
    </source>
</evidence>
<dbReference type="InterPro" id="IPR039910">
    <property type="entry name" value="D15-like"/>
</dbReference>
<evidence type="ECO:0000313" key="9">
    <source>
        <dbReference type="Proteomes" id="UP001208649"/>
    </source>
</evidence>
<dbReference type="PANTHER" id="PTHR12815:SF47">
    <property type="entry name" value="TRANSLOCATION AND ASSEMBLY MODULE SUBUNIT TAMA"/>
    <property type="match status" value="1"/>
</dbReference>
<feature type="chain" id="PRO_5046861389" evidence="6">
    <location>
        <begin position="21"/>
        <end position="783"/>
    </location>
</feature>
<dbReference type="RefSeq" id="WP_263003628.1">
    <property type="nucleotide sequence ID" value="NZ_JAOTEM010000003.1"/>
</dbReference>
<gene>
    <name evidence="8" type="ORF">NZ698_13180</name>
</gene>
<name>A0ABT2WBZ5_9FLAO</name>